<dbReference type="RefSeq" id="WP_215487205.1">
    <property type="nucleotide sequence ID" value="NZ_BAAAPJ010000002.1"/>
</dbReference>
<dbReference type="InterPro" id="IPR053182">
    <property type="entry name" value="YobU-like_regulator"/>
</dbReference>
<proteinExistence type="predicted"/>
<dbReference type="Pfam" id="PF14526">
    <property type="entry name" value="Cass2"/>
    <property type="match status" value="1"/>
</dbReference>
<organism evidence="2 3">
    <name type="scientific">Microbacterium flavum</name>
    <dbReference type="NCBI Taxonomy" id="415216"/>
    <lineage>
        <taxon>Bacteria</taxon>
        <taxon>Bacillati</taxon>
        <taxon>Actinomycetota</taxon>
        <taxon>Actinomycetes</taxon>
        <taxon>Micrococcales</taxon>
        <taxon>Microbacteriaceae</taxon>
        <taxon>Microbacterium</taxon>
    </lineage>
</organism>
<comment type="caution">
    <text evidence="2">The sequence shown here is derived from an EMBL/GenBank/DDBJ whole genome shotgun (WGS) entry which is preliminary data.</text>
</comment>
<dbReference type="EMBL" id="JAFLHG010000006">
    <property type="protein sequence ID" value="MBT8797960.1"/>
    <property type="molecule type" value="Genomic_DNA"/>
</dbReference>
<dbReference type="InterPro" id="IPR011256">
    <property type="entry name" value="Reg_factor_effector_dom_sf"/>
</dbReference>
<keyword evidence="3" id="KW-1185">Reference proteome</keyword>
<dbReference type="PANTHER" id="PTHR36444:SF2">
    <property type="entry name" value="TRANSCRIPTIONAL REGULATOR PROTEIN YOBU-RELATED"/>
    <property type="match status" value="1"/>
</dbReference>
<evidence type="ECO:0000313" key="3">
    <source>
        <dbReference type="Proteomes" id="UP000740605"/>
    </source>
</evidence>
<evidence type="ECO:0000259" key="1">
    <source>
        <dbReference type="Pfam" id="PF14526"/>
    </source>
</evidence>
<evidence type="ECO:0000313" key="2">
    <source>
        <dbReference type="EMBL" id="MBT8797960.1"/>
    </source>
</evidence>
<protein>
    <submittedName>
        <fullName evidence="2">GyrI-like domain-containing protein</fullName>
    </submittedName>
</protein>
<dbReference type="InterPro" id="IPR029441">
    <property type="entry name" value="Cass2"/>
</dbReference>
<name>A0ABS5XTV5_9MICO</name>
<gene>
    <name evidence="2" type="ORF">J0P97_07740</name>
</gene>
<feature type="domain" description="Integron-associated effector binding protein" evidence="1">
    <location>
        <begin position="8"/>
        <end position="140"/>
    </location>
</feature>
<dbReference type="Gene3D" id="3.20.80.10">
    <property type="entry name" value="Regulatory factor, effector binding domain"/>
    <property type="match status" value="1"/>
</dbReference>
<dbReference type="PANTHER" id="PTHR36444">
    <property type="entry name" value="TRANSCRIPTIONAL REGULATOR PROTEIN YOBU-RELATED"/>
    <property type="match status" value="1"/>
</dbReference>
<dbReference type="Proteomes" id="UP000740605">
    <property type="component" value="Unassembled WGS sequence"/>
</dbReference>
<reference evidence="2 3" key="1">
    <citation type="submission" date="2021-03" db="EMBL/GenBank/DDBJ databases">
        <title>Microbacterium pauli sp. nov., isolated from microfiltered milk.</title>
        <authorList>
            <person name="Bellassi P."/>
            <person name="Fontana A."/>
            <person name="Callegari M.L."/>
            <person name="Lorenzo M."/>
            <person name="Cappa F."/>
        </authorList>
    </citation>
    <scope>NUCLEOTIDE SEQUENCE [LARGE SCALE GENOMIC DNA]</scope>
    <source>
        <strain evidence="2 3">DSM 18909</strain>
    </source>
</reference>
<sequence>MQPLPTVIVGHLVRTTNAAEADAGSAQLGSLWGRVLADQTLLSLPARADTRLYAALFDYDSDETGAYAQIVGVGVDVEDAVFPPYASIRLTDGARTAYPAHGEMPEALIAAWGRVWNDTAEGSLRRAFSCDVEVHEPDGSATILVAVRP</sequence>
<accession>A0ABS5XTV5</accession>